<reference evidence="1" key="1">
    <citation type="submission" date="2022-10" db="EMBL/GenBank/DDBJ databases">
        <title>YIM 151497 complete genome.</title>
        <authorList>
            <person name="Chen X."/>
        </authorList>
    </citation>
    <scope>NUCLEOTIDE SEQUENCE</scope>
    <source>
        <strain evidence="1">YIM 151497</strain>
    </source>
</reference>
<evidence type="ECO:0008006" key="3">
    <source>
        <dbReference type="Google" id="ProtNLM"/>
    </source>
</evidence>
<keyword evidence="2" id="KW-1185">Reference proteome</keyword>
<sequence length="148" mass="17099">MDIATASPTLFFEDRDLTAVVEELSHRVRCDSQLAPIMKQIVGNRWSELELGTVELFLAMLKMRSLPDLSMDRLNRAIALLSRQDCRRLHALFLEAVFTHFPLHDASNLVEVADDILGWIQPLLEETELGRRQRKLLNGMERWRSNTI</sequence>
<dbReference type="EMBL" id="CP107716">
    <property type="protein sequence ID" value="UYQ71169.1"/>
    <property type="molecule type" value="Genomic_DNA"/>
</dbReference>
<dbReference type="Proteomes" id="UP001163882">
    <property type="component" value="Chromosome"/>
</dbReference>
<protein>
    <recommendedName>
        <fullName evidence="3">DNA alkylation repair protein</fullName>
    </recommendedName>
</protein>
<dbReference type="RefSeq" id="WP_264224829.1">
    <property type="nucleotide sequence ID" value="NZ_CP107716.1"/>
</dbReference>
<gene>
    <name evidence="1" type="ORF">OF122_14080</name>
</gene>
<name>A0ABY6IP01_9HYPH</name>
<proteinExistence type="predicted"/>
<organism evidence="1 2">
    <name type="scientific">Pelagibacterium flavum</name>
    <dbReference type="NCBI Taxonomy" id="2984530"/>
    <lineage>
        <taxon>Bacteria</taxon>
        <taxon>Pseudomonadati</taxon>
        <taxon>Pseudomonadota</taxon>
        <taxon>Alphaproteobacteria</taxon>
        <taxon>Hyphomicrobiales</taxon>
        <taxon>Devosiaceae</taxon>
        <taxon>Pelagibacterium</taxon>
    </lineage>
</organism>
<evidence type="ECO:0000313" key="1">
    <source>
        <dbReference type="EMBL" id="UYQ71169.1"/>
    </source>
</evidence>
<accession>A0ABY6IP01</accession>
<evidence type="ECO:0000313" key="2">
    <source>
        <dbReference type="Proteomes" id="UP001163882"/>
    </source>
</evidence>